<dbReference type="AlphaFoldDB" id="A0ABD1MQM4"/>
<evidence type="ECO:0000313" key="1">
    <source>
        <dbReference type="EMBL" id="KAL2338113.1"/>
    </source>
</evidence>
<comment type="caution">
    <text evidence="1">The sequence shown here is derived from an EMBL/GenBank/DDBJ whole genome shotgun (WGS) entry which is preliminary data.</text>
</comment>
<sequence>MILQCCVVFRVHLFCEMQRYYVLYRVSTVEGGCESRHEQGVCEVALKKQSNTINNKDKIRNLPCLKIMSYF</sequence>
<organism evidence="1 2">
    <name type="scientific">Flemingia macrophylla</name>
    <dbReference type="NCBI Taxonomy" id="520843"/>
    <lineage>
        <taxon>Eukaryota</taxon>
        <taxon>Viridiplantae</taxon>
        <taxon>Streptophyta</taxon>
        <taxon>Embryophyta</taxon>
        <taxon>Tracheophyta</taxon>
        <taxon>Spermatophyta</taxon>
        <taxon>Magnoliopsida</taxon>
        <taxon>eudicotyledons</taxon>
        <taxon>Gunneridae</taxon>
        <taxon>Pentapetalae</taxon>
        <taxon>rosids</taxon>
        <taxon>fabids</taxon>
        <taxon>Fabales</taxon>
        <taxon>Fabaceae</taxon>
        <taxon>Papilionoideae</taxon>
        <taxon>50 kb inversion clade</taxon>
        <taxon>NPAAA clade</taxon>
        <taxon>indigoferoid/millettioid clade</taxon>
        <taxon>Phaseoleae</taxon>
        <taxon>Flemingia</taxon>
    </lineage>
</organism>
<proteinExistence type="predicted"/>
<gene>
    <name evidence="1" type="ORF">Fmac_012559</name>
</gene>
<accession>A0ABD1MQM4</accession>
<reference evidence="1 2" key="1">
    <citation type="submission" date="2024-08" db="EMBL/GenBank/DDBJ databases">
        <title>Insights into the chromosomal genome structure of Flemingia macrophylla.</title>
        <authorList>
            <person name="Ding Y."/>
            <person name="Zhao Y."/>
            <person name="Bi W."/>
            <person name="Wu M."/>
            <person name="Zhao G."/>
            <person name="Gong Y."/>
            <person name="Li W."/>
            <person name="Zhang P."/>
        </authorList>
    </citation>
    <scope>NUCLEOTIDE SEQUENCE [LARGE SCALE GENOMIC DNA]</scope>
    <source>
        <strain evidence="1">DYQJB</strain>
        <tissue evidence="1">Leaf</tissue>
    </source>
</reference>
<dbReference type="EMBL" id="JBGMDY010000004">
    <property type="protein sequence ID" value="KAL2338113.1"/>
    <property type="molecule type" value="Genomic_DNA"/>
</dbReference>
<evidence type="ECO:0008006" key="3">
    <source>
        <dbReference type="Google" id="ProtNLM"/>
    </source>
</evidence>
<name>A0ABD1MQM4_9FABA</name>
<keyword evidence="2" id="KW-1185">Reference proteome</keyword>
<protein>
    <recommendedName>
        <fullName evidence="3">Secreted protein</fullName>
    </recommendedName>
</protein>
<dbReference type="Proteomes" id="UP001603857">
    <property type="component" value="Unassembled WGS sequence"/>
</dbReference>
<evidence type="ECO:0000313" key="2">
    <source>
        <dbReference type="Proteomes" id="UP001603857"/>
    </source>
</evidence>